<dbReference type="InterPro" id="IPR027417">
    <property type="entry name" value="P-loop_NTPase"/>
</dbReference>
<dbReference type="AlphaFoldDB" id="A0A1H9BY96"/>
<evidence type="ECO:0000259" key="7">
    <source>
        <dbReference type="Pfam" id="PF07364"/>
    </source>
</evidence>
<evidence type="ECO:0000259" key="6">
    <source>
        <dbReference type="Pfam" id="PF07171"/>
    </source>
</evidence>
<keyword evidence="3" id="KW-0813">Transport</keyword>
<evidence type="ECO:0000256" key="4">
    <source>
        <dbReference type="ARBA" id="ARBA00022475"/>
    </source>
</evidence>
<organism evidence="8 9">
    <name type="scientific">Thalassovita taeanensis</name>
    <dbReference type="NCBI Taxonomy" id="657014"/>
    <lineage>
        <taxon>Bacteria</taxon>
        <taxon>Pseudomonadati</taxon>
        <taxon>Pseudomonadota</taxon>
        <taxon>Alphaproteobacteria</taxon>
        <taxon>Rhodobacterales</taxon>
        <taxon>Roseobacteraceae</taxon>
        <taxon>Thalassovita</taxon>
    </lineage>
</organism>
<dbReference type="SUPFAM" id="SSF52540">
    <property type="entry name" value="P-loop containing nucleoside triphosphate hydrolases"/>
    <property type="match status" value="1"/>
</dbReference>
<evidence type="ECO:0000313" key="9">
    <source>
        <dbReference type="Proteomes" id="UP000198634"/>
    </source>
</evidence>
<dbReference type="RefSeq" id="WP_217650047.1">
    <property type="nucleotide sequence ID" value="NZ_FOEP01000003.1"/>
</dbReference>
<evidence type="ECO:0000256" key="1">
    <source>
        <dbReference type="ARBA" id="ARBA00004370"/>
    </source>
</evidence>
<dbReference type="InterPro" id="IPR015995">
    <property type="entry name" value="MlrC_N"/>
</dbReference>
<feature type="domain" description="Microcystin LR degradation protein MlrC C-terminal" evidence="6">
    <location>
        <begin position="173"/>
        <end position="264"/>
    </location>
</feature>
<gene>
    <name evidence="8" type="ORF">SAMN04488092_10353</name>
</gene>
<dbReference type="EMBL" id="FOEP01000003">
    <property type="protein sequence ID" value="SEP93986.1"/>
    <property type="molecule type" value="Genomic_DNA"/>
</dbReference>
<sequence length="281" mass="30415">MVADELTTALDVTVQAQIVDLLLGLVRGKGVGLLLMTHDMGMVAHSCDRACVMYCSGVVETGAARDVFGTRRHPYIRACDWEASAPGTLAVSVNGAFLEADIEEVGPTVLGMYYGDPAPHQALADALADDIWDRRFEVLNTFYTVEEVAALVADYVATDGPLIIADYADNPVGGPIIGGLTHSYGPTAVILVYGTEFLIITLAIQIWDQQQFRAFGIDPTAKTIVGLTSMQHFRAAFEDIAGKIVICDKDVLCTLDHNRLPYKKVPRPIFPLDRGMALDAQ</sequence>
<dbReference type="Proteomes" id="UP000198634">
    <property type="component" value="Unassembled WGS sequence"/>
</dbReference>
<evidence type="ECO:0000313" key="8">
    <source>
        <dbReference type="EMBL" id="SEP93986.1"/>
    </source>
</evidence>
<dbReference type="InterPro" id="IPR010799">
    <property type="entry name" value="MlrC_C"/>
</dbReference>
<dbReference type="InterPro" id="IPR050388">
    <property type="entry name" value="ABC_Ni/Peptide_Import"/>
</dbReference>
<dbReference type="GO" id="GO:0016020">
    <property type="term" value="C:membrane"/>
    <property type="evidence" value="ECO:0007669"/>
    <property type="project" value="UniProtKB-SubCell"/>
</dbReference>
<accession>A0A1H9BY96</accession>
<feature type="domain" description="Microcystin LR degradation protein MlrC N-terminal" evidence="7">
    <location>
        <begin position="79"/>
        <end position="150"/>
    </location>
</feature>
<comment type="similarity">
    <text evidence="2">Belongs to the ABC transporter superfamily.</text>
</comment>
<dbReference type="PANTHER" id="PTHR43297">
    <property type="entry name" value="OLIGOPEPTIDE TRANSPORT ATP-BINDING PROTEIN APPD"/>
    <property type="match status" value="1"/>
</dbReference>
<dbReference type="Gene3D" id="3.40.50.300">
    <property type="entry name" value="P-loop containing nucleotide triphosphate hydrolases"/>
    <property type="match status" value="1"/>
</dbReference>
<keyword evidence="4" id="KW-1003">Cell membrane</keyword>
<evidence type="ECO:0000256" key="3">
    <source>
        <dbReference type="ARBA" id="ARBA00022448"/>
    </source>
</evidence>
<evidence type="ECO:0000256" key="5">
    <source>
        <dbReference type="ARBA" id="ARBA00023136"/>
    </source>
</evidence>
<keyword evidence="9" id="KW-1185">Reference proteome</keyword>
<evidence type="ECO:0000256" key="2">
    <source>
        <dbReference type="ARBA" id="ARBA00005417"/>
    </source>
</evidence>
<name>A0A1H9BY96_9RHOB</name>
<dbReference type="STRING" id="657014.SAMN04488092_10353"/>
<keyword evidence="5" id="KW-0472">Membrane</keyword>
<protein>
    <submittedName>
        <fullName evidence="8">Metallopeptidase family M81</fullName>
    </submittedName>
</protein>
<reference evidence="8 9" key="1">
    <citation type="submission" date="2016-10" db="EMBL/GenBank/DDBJ databases">
        <authorList>
            <person name="de Groot N.N."/>
        </authorList>
    </citation>
    <scope>NUCLEOTIDE SEQUENCE [LARGE SCALE GENOMIC DNA]</scope>
    <source>
        <strain evidence="8 9">DSM 22007</strain>
    </source>
</reference>
<dbReference type="Pfam" id="PF07364">
    <property type="entry name" value="DUF1485"/>
    <property type="match status" value="1"/>
</dbReference>
<proteinExistence type="inferred from homology"/>
<dbReference type="Pfam" id="PF07171">
    <property type="entry name" value="MlrC_C"/>
    <property type="match status" value="1"/>
</dbReference>
<comment type="subcellular location">
    <subcellularLocation>
        <location evidence="1">Membrane</location>
    </subcellularLocation>
</comment>
<dbReference type="PANTHER" id="PTHR43297:SF2">
    <property type="entry name" value="DIPEPTIDE TRANSPORT ATP-BINDING PROTEIN DPPD"/>
    <property type="match status" value="1"/>
</dbReference>